<reference evidence="4 5" key="1">
    <citation type="submission" date="2020-08" db="EMBL/GenBank/DDBJ databases">
        <title>Cohnella phylogeny.</title>
        <authorList>
            <person name="Dunlap C."/>
        </authorList>
    </citation>
    <scope>NUCLEOTIDE SEQUENCE [LARGE SCALE GENOMIC DNA]</scope>
    <source>
        <strain evidence="4 5">DSM 28246</strain>
    </source>
</reference>
<dbReference type="SUPFAM" id="SSF49785">
    <property type="entry name" value="Galactose-binding domain-like"/>
    <property type="match status" value="1"/>
</dbReference>
<keyword evidence="1" id="KW-0378">Hydrolase</keyword>
<dbReference type="InterPro" id="IPR017853">
    <property type="entry name" value="GH"/>
</dbReference>
<evidence type="ECO:0000313" key="4">
    <source>
        <dbReference type="EMBL" id="MBB6670017.1"/>
    </source>
</evidence>
<dbReference type="Gene3D" id="2.60.120.260">
    <property type="entry name" value="Galactose-binding domain-like"/>
    <property type="match status" value="1"/>
</dbReference>
<evidence type="ECO:0000259" key="3">
    <source>
        <dbReference type="Pfam" id="PF02449"/>
    </source>
</evidence>
<dbReference type="PANTHER" id="PTHR12631:SF10">
    <property type="entry name" value="BETA-XYLOSIDASE-LIKE PROTEIN-RELATED"/>
    <property type="match status" value="1"/>
</dbReference>
<dbReference type="SUPFAM" id="SSF51445">
    <property type="entry name" value="(Trans)glycosidases"/>
    <property type="match status" value="1"/>
</dbReference>
<evidence type="ECO:0000313" key="5">
    <source>
        <dbReference type="Proteomes" id="UP000547209"/>
    </source>
</evidence>
<dbReference type="AlphaFoldDB" id="A0A7X0RM15"/>
<dbReference type="Proteomes" id="UP000547209">
    <property type="component" value="Unassembled WGS sequence"/>
</dbReference>
<dbReference type="GO" id="GO:0004565">
    <property type="term" value="F:beta-galactosidase activity"/>
    <property type="evidence" value="ECO:0007669"/>
    <property type="project" value="InterPro"/>
</dbReference>
<evidence type="ECO:0000256" key="1">
    <source>
        <dbReference type="ARBA" id="ARBA00022801"/>
    </source>
</evidence>
<accession>A0A7X0RM15</accession>
<dbReference type="GO" id="GO:0005975">
    <property type="term" value="P:carbohydrate metabolic process"/>
    <property type="evidence" value="ECO:0007669"/>
    <property type="project" value="InterPro"/>
</dbReference>
<dbReference type="GO" id="GO:0009341">
    <property type="term" value="C:beta-galactosidase complex"/>
    <property type="evidence" value="ECO:0007669"/>
    <property type="project" value="InterPro"/>
</dbReference>
<proteinExistence type="predicted"/>
<dbReference type="InterPro" id="IPR051923">
    <property type="entry name" value="Glycosyl_Hydrolase_39"/>
</dbReference>
<dbReference type="RefSeq" id="WP_185141459.1">
    <property type="nucleotide sequence ID" value="NZ_JACJVP010000006.1"/>
</dbReference>
<dbReference type="Pfam" id="PF02449">
    <property type="entry name" value="Glyco_hydro_42"/>
    <property type="match status" value="1"/>
</dbReference>
<organism evidence="4 5">
    <name type="scientific">Cohnella nanjingensis</name>
    <dbReference type="NCBI Taxonomy" id="1387779"/>
    <lineage>
        <taxon>Bacteria</taxon>
        <taxon>Bacillati</taxon>
        <taxon>Bacillota</taxon>
        <taxon>Bacilli</taxon>
        <taxon>Bacillales</taxon>
        <taxon>Paenibacillaceae</taxon>
        <taxon>Cohnella</taxon>
    </lineage>
</organism>
<protein>
    <submittedName>
        <fullName evidence="4">Beta-galactosidase</fullName>
    </submittedName>
</protein>
<dbReference type="InterPro" id="IPR013529">
    <property type="entry name" value="Glyco_hydro_42_N"/>
</dbReference>
<gene>
    <name evidence="4" type="ORF">H7C19_04865</name>
</gene>
<evidence type="ECO:0000256" key="2">
    <source>
        <dbReference type="ARBA" id="ARBA00023295"/>
    </source>
</evidence>
<keyword evidence="5" id="KW-1185">Reference proteome</keyword>
<dbReference type="Gene3D" id="2.60.120.430">
    <property type="entry name" value="Galactose-binding lectin"/>
    <property type="match status" value="1"/>
</dbReference>
<dbReference type="InterPro" id="IPR008979">
    <property type="entry name" value="Galactose-bd-like_sf"/>
</dbReference>
<name>A0A7X0RM15_9BACL</name>
<sequence>MHLQTRQGGGGRWNRFVAFALAGFLAFGLIVPAGGADVKAQTPVDETIVVEGEQAVSHNFTGWGSGTIVDPAYSGGAYFRLLTDDAAPAGGYVASYEVNAPVSGVYELGIIATPADEIWTSPYAVRINDGNFVSVVGAREIGRVNDTVRKYTAGLIELREGVNTVSFKVDERRKLGDNHYVLFLDAFSFRKVPLGIHRIRTDAPMNVYEDKDNVKLTVELTESVAAAASVSVEVKDYRGQVLYSGQATVPAKQREAEIPLGTLARGHYTVEVRLANSASAITTYFSVVVPYDQRKMPQSSPFAIDAAFSYLVKPGDIPDFAEAMKRIGVQWVRDRIVWSVVNPAPGVFDYSHYDPLIQAVANKGIKILDVYADAPTWTQSKAGDKLPTDLLATYRYAKDSADHFGSTVQAWEIWNEEEAAFTSQSESADQFAAFLKAAAIGYRDSVAKPLTAVGGLAFRPGDYAQLLMDNQMLKYIDIYNVHSYPKGYAPDDPDIVPFPDHAANHYRFLLANGGAKKQLWVTEAGIPISANGAADMTLREQRAQARYLVTSAVESLSVGVDKHFWFVMPYYKEGTSQYGMFNAENAPYPAYAAEANMTDVLGEAKYARAQANLPSGAQGHWFRNGNRSVLVLWSEQPQSIRLDLHADQVDLVDMMGRKQTIQADRHVLTVQAGPDPMYVVTGNPSDAEAGVPHNGGNNGKAQTKLTQAERIVLNQKYADSARENMKAFGAYKLETETPNRVELEVYNLNDSPVTGKVKGEATGGWKMSPAEQLVSLDPFERKVLSFEVTAGPQTKRNAIADVTFTGTIGGKPTSPTVARITTELTGVQVDPIPGADDPARWIPNISPGGVSHISAGAEAGSVQFKYEFVDAVKWTYPILEFPAGTNYSGKDGIAFMVYSENGVPDTELRLMVDEMNGSTYYTINAFAIKPGWNQVIVPFGSLVWANFGGQDDNGQLDLDRLKGIKLGINTSLNDVPAFAVKDVGTYTVPRQ</sequence>
<feature type="domain" description="Glycoside hydrolase family 42 N-terminal" evidence="3">
    <location>
        <begin position="321"/>
        <end position="389"/>
    </location>
</feature>
<dbReference type="Gene3D" id="3.20.20.80">
    <property type="entry name" value="Glycosidases"/>
    <property type="match status" value="1"/>
</dbReference>
<dbReference type="PANTHER" id="PTHR12631">
    <property type="entry name" value="ALPHA-L-IDURONIDASE"/>
    <property type="match status" value="1"/>
</dbReference>
<keyword evidence="2" id="KW-0326">Glycosidase</keyword>
<dbReference type="EMBL" id="JACJVP010000006">
    <property type="protein sequence ID" value="MBB6670017.1"/>
    <property type="molecule type" value="Genomic_DNA"/>
</dbReference>
<comment type="caution">
    <text evidence="4">The sequence shown here is derived from an EMBL/GenBank/DDBJ whole genome shotgun (WGS) entry which is preliminary data.</text>
</comment>